<dbReference type="Pfam" id="PF07366">
    <property type="entry name" value="SnoaL"/>
    <property type="match status" value="1"/>
</dbReference>
<dbReference type="AlphaFoldDB" id="A0AAN9TZ95"/>
<evidence type="ECO:0000313" key="2">
    <source>
        <dbReference type="Proteomes" id="UP001320245"/>
    </source>
</evidence>
<name>A0AAN9TZ95_9PEZI</name>
<dbReference type="Proteomes" id="UP001320245">
    <property type="component" value="Unassembled WGS sequence"/>
</dbReference>
<gene>
    <name evidence="1" type="ORF">SLS53_007976</name>
</gene>
<accession>A0AAN9TZ95</accession>
<dbReference type="InterPro" id="IPR009959">
    <property type="entry name" value="Cyclase_SnoaL-like"/>
</dbReference>
<comment type="caution">
    <text evidence="1">The sequence shown here is derived from an EMBL/GenBank/DDBJ whole genome shotgun (WGS) entry which is preliminary data.</text>
</comment>
<keyword evidence="2" id="KW-1185">Reference proteome</keyword>
<evidence type="ECO:0000313" key="1">
    <source>
        <dbReference type="EMBL" id="KAK7733981.1"/>
    </source>
</evidence>
<dbReference type="GO" id="GO:0030638">
    <property type="term" value="P:polyketide metabolic process"/>
    <property type="evidence" value="ECO:0007669"/>
    <property type="project" value="InterPro"/>
</dbReference>
<proteinExistence type="predicted"/>
<reference evidence="1 2" key="1">
    <citation type="journal article" date="2023" name="PLoS ONE">
        <title>Cytospora paraplurivora sp. nov. isolated from orchards with fruit tree decline syndrome in Ontario, Canada.</title>
        <authorList>
            <person name="Ilyukhin E."/>
            <person name="Nguyen H.D.T."/>
            <person name="Castle A.J."/>
            <person name="Ellouze W."/>
        </authorList>
    </citation>
    <scope>NUCLEOTIDE SEQUENCE [LARGE SCALE GENOMIC DNA]</scope>
    <source>
        <strain evidence="1 2">FDS-564</strain>
    </source>
</reference>
<dbReference type="SUPFAM" id="SSF54427">
    <property type="entry name" value="NTF2-like"/>
    <property type="match status" value="1"/>
</dbReference>
<organism evidence="1 2">
    <name type="scientific">Cytospora paraplurivora</name>
    <dbReference type="NCBI Taxonomy" id="2898453"/>
    <lineage>
        <taxon>Eukaryota</taxon>
        <taxon>Fungi</taxon>
        <taxon>Dikarya</taxon>
        <taxon>Ascomycota</taxon>
        <taxon>Pezizomycotina</taxon>
        <taxon>Sordariomycetes</taxon>
        <taxon>Sordariomycetidae</taxon>
        <taxon>Diaporthales</taxon>
        <taxon>Cytosporaceae</taxon>
        <taxon>Cytospora</taxon>
    </lineage>
</organism>
<dbReference type="Gene3D" id="3.10.450.50">
    <property type="match status" value="1"/>
</dbReference>
<dbReference type="EMBL" id="JAJSPL020000044">
    <property type="protein sequence ID" value="KAK7733981.1"/>
    <property type="molecule type" value="Genomic_DNA"/>
</dbReference>
<protein>
    <submittedName>
        <fullName evidence="1">Uncharacterized protein</fullName>
    </submittedName>
</protein>
<sequence>MHPDVDSVLHALLRCKPESSRHSSVTGQYDQETVPIPSIILIQGFEYKLIESTVDLLVRDASSLRQAARIVLTVCKTVDDVQDNNDKSTRTAAPSKTEVEQPTIEFAAHIFCNYEEISPLPHITNISTIIDTEALHASQPTTALRASNIPIHPNPPAHASRQTLQERYHAYIAVINAGAAAMTSHLAEFCQPVVTHNGQVHSLRMYQRLMQDAQDASPDIIFHVADLIVDEERQILAARLEFTGTPVRTWAGVEPNGKGVDFSEQVFYWFEEGRICSVVSVVDMDAYRKSMMV</sequence>
<dbReference type="InterPro" id="IPR032710">
    <property type="entry name" value="NTF2-like_dom_sf"/>
</dbReference>